<proteinExistence type="predicted"/>
<accession>A0A7W6N6P0</accession>
<dbReference type="AlphaFoldDB" id="A0A7W6N6P0"/>
<protein>
    <submittedName>
        <fullName evidence="1">Uncharacterized protein</fullName>
    </submittedName>
</protein>
<keyword evidence="2" id="KW-1185">Reference proteome</keyword>
<evidence type="ECO:0000313" key="1">
    <source>
        <dbReference type="EMBL" id="MBB4039208.1"/>
    </source>
</evidence>
<reference evidence="1 2" key="1">
    <citation type="submission" date="2020-08" db="EMBL/GenBank/DDBJ databases">
        <title>Genomic Encyclopedia of Type Strains, Phase IV (KMG-IV): sequencing the most valuable type-strain genomes for metagenomic binning, comparative biology and taxonomic classification.</title>
        <authorList>
            <person name="Goeker M."/>
        </authorList>
    </citation>
    <scope>NUCLEOTIDE SEQUENCE [LARGE SCALE GENOMIC DNA]</scope>
    <source>
        <strain evidence="1 2">DSM 15743</strain>
    </source>
</reference>
<organism evidence="1 2">
    <name type="scientific">Microvirga flocculans</name>
    <dbReference type="NCBI Taxonomy" id="217168"/>
    <lineage>
        <taxon>Bacteria</taxon>
        <taxon>Pseudomonadati</taxon>
        <taxon>Pseudomonadota</taxon>
        <taxon>Alphaproteobacteria</taxon>
        <taxon>Hyphomicrobiales</taxon>
        <taxon>Methylobacteriaceae</taxon>
        <taxon>Microvirga</taxon>
    </lineage>
</organism>
<gene>
    <name evidence="1" type="ORF">GGR34_000843</name>
</gene>
<dbReference type="EMBL" id="JACIDC010000002">
    <property type="protein sequence ID" value="MBB4039208.1"/>
    <property type="molecule type" value="Genomic_DNA"/>
</dbReference>
<dbReference type="RefSeq" id="WP_027315019.1">
    <property type="nucleotide sequence ID" value="NZ_JACIDC010000002.1"/>
</dbReference>
<name>A0A7W6N6P0_9HYPH</name>
<sequence>MSMIEADLSRVGSGEMARTDPAALRRRYQSLLTALANLDFEYERERERMSAFLSGPNGQHRALVRFREKHRERRMPYLHQLAMLRSRLQG</sequence>
<evidence type="ECO:0000313" key="2">
    <source>
        <dbReference type="Proteomes" id="UP000519439"/>
    </source>
</evidence>
<comment type="caution">
    <text evidence="1">The sequence shown here is derived from an EMBL/GenBank/DDBJ whole genome shotgun (WGS) entry which is preliminary data.</text>
</comment>
<dbReference type="Proteomes" id="UP000519439">
    <property type="component" value="Unassembled WGS sequence"/>
</dbReference>